<accession>A0AAE1E9A8</accession>
<protein>
    <submittedName>
        <fullName evidence="1">Uncharacterized protein</fullName>
    </submittedName>
</protein>
<name>A0AAE1E9A8_9GAST</name>
<dbReference type="Proteomes" id="UP001283361">
    <property type="component" value="Unassembled WGS sequence"/>
</dbReference>
<dbReference type="AlphaFoldDB" id="A0AAE1E9A8"/>
<sequence length="93" mass="10739">MNEDSPTALNTEPLWQYHFDVKSLSDIPSSCQLSRNLLWRIGSIRLVPYLARSPSLPTNYTNWVALLVHDADKQIEDSNRDEYPTFIIVFVTN</sequence>
<evidence type="ECO:0000313" key="2">
    <source>
        <dbReference type="Proteomes" id="UP001283361"/>
    </source>
</evidence>
<evidence type="ECO:0000313" key="1">
    <source>
        <dbReference type="EMBL" id="KAK3799051.1"/>
    </source>
</evidence>
<proteinExistence type="predicted"/>
<comment type="caution">
    <text evidence="1">The sequence shown here is derived from an EMBL/GenBank/DDBJ whole genome shotgun (WGS) entry which is preliminary data.</text>
</comment>
<keyword evidence="2" id="KW-1185">Reference proteome</keyword>
<reference evidence="1" key="1">
    <citation type="journal article" date="2023" name="G3 (Bethesda)">
        <title>A reference genome for the long-term kleptoplast-retaining sea slug Elysia crispata morphotype clarki.</title>
        <authorList>
            <person name="Eastman K.E."/>
            <person name="Pendleton A.L."/>
            <person name="Shaikh M.A."/>
            <person name="Suttiyut T."/>
            <person name="Ogas R."/>
            <person name="Tomko P."/>
            <person name="Gavelis G."/>
            <person name="Widhalm J.R."/>
            <person name="Wisecaver J.H."/>
        </authorList>
    </citation>
    <scope>NUCLEOTIDE SEQUENCE</scope>
    <source>
        <strain evidence="1">ECLA1</strain>
    </source>
</reference>
<organism evidence="1 2">
    <name type="scientific">Elysia crispata</name>
    <name type="common">lettuce slug</name>
    <dbReference type="NCBI Taxonomy" id="231223"/>
    <lineage>
        <taxon>Eukaryota</taxon>
        <taxon>Metazoa</taxon>
        <taxon>Spiralia</taxon>
        <taxon>Lophotrochozoa</taxon>
        <taxon>Mollusca</taxon>
        <taxon>Gastropoda</taxon>
        <taxon>Heterobranchia</taxon>
        <taxon>Euthyneura</taxon>
        <taxon>Panpulmonata</taxon>
        <taxon>Sacoglossa</taxon>
        <taxon>Placobranchoidea</taxon>
        <taxon>Plakobranchidae</taxon>
        <taxon>Elysia</taxon>
    </lineage>
</organism>
<gene>
    <name evidence="1" type="ORF">RRG08_051334</name>
</gene>
<dbReference type="EMBL" id="JAWDGP010000593">
    <property type="protein sequence ID" value="KAK3799051.1"/>
    <property type="molecule type" value="Genomic_DNA"/>
</dbReference>